<name>A0AAQ3QSY5_9BACT</name>
<dbReference type="RefSeq" id="WP_317835641.1">
    <property type="nucleotide sequence ID" value="NZ_CP136920.1"/>
</dbReference>
<dbReference type="SUPFAM" id="SSF118352">
    <property type="entry name" value="HSP33 redox switch-like"/>
    <property type="match status" value="1"/>
</dbReference>
<dbReference type="GO" id="GO:0051082">
    <property type="term" value="F:unfolded protein binding"/>
    <property type="evidence" value="ECO:0007669"/>
    <property type="project" value="InterPro"/>
</dbReference>
<dbReference type="KEGG" id="puo:RZN69_08355"/>
<dbReference type="GO" id="GO:0006457">
    <property type="term" value="P:protein folding"/>
    <property type="evidence" value="ECO:0007669"/>
    <property type="project" value="InterPro"/>
</dbReference>
<reference evidence="1 2" key="1">
    <citation type="submission" date="2023-10" db="EMBL/GenBank/DDBJ databases">
        <title>Rubellicoccus peritrichatus gen. nov., sp. nov., isolated from an algae of coral reef tank.</title>
        <authorList>
            <person name="Luo J."/>
        </authorList>
    </citation>
    <scope>NUCLEOTIDE SEQUENCE [LARGE SCALE GENOMIC DNA]</scope>
    <source>
        <strain evidence="1 2">CR14</strain>
    </source>
</reference>
<dbReference type="Gene3D" id="3.90.1280.10">
    <property type="entry name" value="HSP33 redox switch-like"/>
    <property type="match status" value="1"/>
</dbReference>
<dbReference type="AlphaFoldDB" id="A0AAQ3QSY5"/>
<gene>
    <name evidence="1" type="ORF">RZN69_08355</name>
</gene>
<protein>
    <submittedName>
        <fullName evidence="1">Hsp33 family molecular chaperone HslO</fullName>
    </submittedName>
</protein>
<dbReference type="GO" id="GO:0005737">
    <property type="term" value="C:cytoplasm"/>
    <property type="evidence" value="ECO:0007669"/>
    <property type="project" value="InterPro"/>
</dbReference>
<sequence>MDSEHTQLHPAEAVFTSNFIRERNLLLTSGSMKAIFDSYEAHWSTNDIAPADEVAALFRSALAAFTLHTASRPRRQVLAWTLNFQDPLCNLFLCGDTDDEVVAGRFFDEGIAQAERNSFYQEVSDRGKPVYRSFVDFSGSDPLLAAEEYYARSEQRPARFFQLSEYDFAILTAHPDWDRQWFRSVQQDEIAHIEDNAELGFIEKRALSWHCGCDQKKVLGALESVFHAQADELFAGDDSITVNCPRCSSRYIITREALEAYVAEQAESEQSTGEQ</sequence>
<proteinExistence type="predicted"/>
<dbReference type="Proteomes" id="UP001304300">
    <property type="component" value="Chromosome"/>
</dbReference>
<dbReference type="InterPro" id="IPR000397">
    <property type="entry name" value="Heat_shock_Hsp33"/>
</dbReference>
<accession>A0AAQ3QSY5</accession>
<organism evidence="1 2">
    <name type="scientific">Rubellicoccus peritrichatus</name>
    <dbReference type="NCBI Taxonomy" id="3080537"/>
    <lineage>
        <taxon>Bacteria</taxon>
        <taxon>Pseudomonadati</taxon>
        <taxon>Verrucomicrobiota</taxon>
        <taxon>Opitutia</taxon>
        <taxon>Puniceicoccales</taxon>
        <taxon>Cerasicoccaceae</taxon>
        <taxon>Rubellicoccus</taxon>
    </lineage>
</organism>
<dbReference type="EMBL" id="CP136920">
    <property type="protein sequence ID" value="WOO43103.1"/>
    <property type="molecule type" value="Genomic_DNA"/>
</dbReference>
<keyword evidence="2" id="KW-1185">Reference proteome</keyword>
<dbReference type="Pfam" id="PF01430">
    <property type="entry name" value="HSP33"/>
    <property type="match status" value="1"/>
</dbReference>
<evidence type="ECO:0000313" key="2">
    <source>
        <dbReference type="Proteomes" id="UP001304300"/>
    </source>
</evidence>
<dbReference type="InterPro" id="IPR016154">
    <property type="entry name" value="Heat_shock_Hsp33_C"/>
</dbReference>
<evidence type="ECO:0000313" key="1">
    <source>
        <dbReference type="EMBL" id="WOO43103.1"/>
    </source>
</evidence>